<accession>A0ABW0MIB6</accession>
<dbReference type="PROSITE" id="PS51318">
    <property type="entry name" value="TAT"/>
    <property type="match status" value="1"/>
</dbReference>
<dbReference type="InterPro" id="IPR029052">
    <property type="entry name" value="Metallo-depent_PP-like"/>
</dbReference>
<name>A0ABW0MIB6_9BURK</name>
<evidence type="ECO:0000313" key="6">
    <source>
        <dbReference type="Proteomes" id="UP001596101"/>
    </source>
</evidence>
<protein>
    <submittedName>
        <fullName evidence="5">Alkaline phosphatase D family protein</fullName>
    </submittedName>
</protein>
<dbReference type="InterPro" id="IPR052900">
    <property type="entry name" value="Phospholipid_Metab_Enz"/>
</dbReference>
<keyword evidence="6" id="KW-1185">Reference proteome</keyword>
<dbReference type="EMBL" id="JBHSMR010000011">
    <property type="protein sequence ID" value="MFC5477943.1"/>
    <property type="molecule type" value="Genomic_DNA"/>
</dbReference>
<evidence type="ECO:0000259" key="4">
    <source>
        <dbReference type="Pfam" id="PF16655"/>
    </source>
</evidence>
<evidence type="ECO:0000256" key="1">
    <source>
        <dbReference type="SAM" id="MobiDB-lite"/>
    </source>
</evidence>
<proteinExistence type="predicted"/>
<feature type="region of interest" description="Disordered" evidence="1">
    <location>
        <begin position="447"/>
        <end position="468"/>
    </location>
</feature>
<feature type="chain" id="PRO_5046517665" evidence="2">
    <location>
        <begin position="27"/>
        <end position="520"/>
    </location>
</feature>
<dbReference type="InterPro" id="IPR006311">
    <property type="entry name" value="TAT_signal"/>
</dbReference>
<dbReference type="SUPFAM" id="SSF56300">
    <property type="entry name" value="Metallo-dependent phosphatases"/>
    <property type="match status" value="1"/>
</dbReference>
<dbReference type="RefSeq" id="WP_379752752.1">
    <property type="nucleotide sequence ID" value="NZ_JBHSMR010000011.1"/>
</dbReference>
<dbReference type="PANTHER" id="PTHR43606">
    <property type="entry name" value="PHOSPHATASE, PUTATIVE (AFU_ORTHOLOGUE AFUA_6G08710)-RELATED"/>
    <property type="match status" value="1"/>
</dbReference>
<organism evidence="5 6">
    <name type="scientific">Massilia suwonensis</name>
    <dbReference type="NCBI Taxonomy" id="648895"/>
    <lineage>
        <taxon>Bacteria</taxon>
        <taxon>Pseudomonadati</taxon>
        <taxon>Pseudomonadota</taxon>
        <taxon>Betaproteobacteria</taxon>
        <taxon>Burkholderiales</taxon>
        <taxon>Oxalobacteraceae</taxon>
        <taxon>Telluria group</taxon>
        <taxon>Massilia</taxon>
    </lineage>
</organism>
<feature type="domain" description="PhoD-like phosphatase metallophosphatase" evidence="3">
    <location>
        <begin position="143"/>
        <end position="489"/>
    </location>
</feature>
<feature type="compositionally biased region" description="Basic and acidic residues" evidence="1">
    <location>
        <begin position="457"/>
        <end position="468"/>
    </location>
</feature>
<dbReference type="Pfam" id="PF16655">
    <property type="entry name" value="PhoD_N"/>
    <property type="match status" value="1"/>
</dbReference>
<dbReference type="InterPro" id="IPR038607">
    <property type="entry name" value="PhoD-like_sf"/>
</dbReference>
<evidence type="ECO:0000259" key="3">
    <source>
        <dbReference type="Pfam" id="PF09423"/>
    </source>
</evidence>
<dbReference type="Gene3D" id="3.60.21.70">
    <property type="entry name" value="PhoD-like phosphatase"/>
    <property type="match status" value="1"/>
</dbReference>
<feature type="signal peptide" evidence="2">
    <location>
        <begin position="1"/>
        <end position="26"/>
    </location>
</feature>
<dbReference type="PANTHER" id="PTHR43606:SF2">
    <property type="entry name" value="ALKALINE PHOSPHATASE FAMILY PROTEIN (AFU_ORTHOLOGUE AFUA_5G03860)"/>
    <property type="match status" value="1"/>
</dbReference>
<gene>
    <name evidence="5" type="ORF">ACFPQ5_07080</name>
</gene>
<dbReference type="InterPro" id="IPR032093">
    <property type="entry name" value="PhoD_N"/>
</dbReference>
<dbReference type="CDD" id="cd07389">
    <property type="entry name" value="MPP_PhoD"/>
    <property type="match status" value="1"/>
</dbReference>
<feature type="domain" description="Phospholipase D N-terminal" evidence="4">
    <location>
        <begin position="35"/>
        <end position="130"/>
    </location>
</feature>
<comment type="caution">
    <text evidence="5">The sequence shown here is derived from an EMBL/GenBank/DDBJ whole genome shotgun (WGS) entry which is preliminary data.</text>
</comment>
<dbReference type="Gene3D" id="2.60.40.380">
    <property type="entry name" value="Purple acid phosphatase-like, N-terminal"/>
    <property type="match status" value="1"/>
</dbReference>
<keyword evidence="2" id="KW-0732">Signal</keyword>
<reference evidence="6" key="1">
    <citation type="journal article" date="2019" name="Int. J. Syst. Evol. Microbiol.">
        <title>The Global Catalogue of Microorganisms (GCM) 10K type strain sequencing project: providing services to taxonomists for standard genome sequencing and annotation.</title>
        <authorList>
            <consortium name="The Broad Institute Genomics Platform"/>
            <consortium name="The Broad Institute Genome Sequencing Center for Infectious Disease"/>
            <person name="Wu L."/>
            <person name="Ma J."/>
        </authorList>
    </citation>
    <scope>NUCLEOTIDE SEQUENCE [LARGE SCALE GENOMIC DNA]</scope>
    <source>
        <strain evidence="6">CCUG 43111</strain>
    </source>
</reference>
<dbReference type="InterPro" id="IPR018946">
    <property type="entry name" value="PhoD-like_MPP"/>
</dbReference>
<dbReference type="Proteomes" id="UP001596101">
    <property type="component" value="Unassembled WGS sequence"/>
</dbReference>
<sequence length="520" mass="57702">MNTRRTFLLDAARLTAAAAVPSGAAAASPAYPFSLGVASGSPLPDAVILWTRILPYPLNAASVPPLALNVRWEVAEDEAFRKIAVRGSAVASPALAHSVHVDAQGLKPDRWYWYRFMLGDAVSPVGRTRTAPARDALPANLKLAVASCQHWEFGHYAAHRHIAAAAPDLVAFLGDYIYEWGPYRLQHPPRAVRSDESFTLAQYRARYAQYKSDRDLQAAHLAAPWIVTWDDHEVANDYAGDIDERLSGDFAARRAAAYQAFYEHMPLRLPPPRDGRFGSLRMYQRYDWGRLARFHVLDDRQYRSPLPCSKPGRGGSNVVLARACDALRDPARTMLGGEQEAWLAQGLQSSRAYWNILAQQTPMAQSSGVPIQSPEDGRFWTDGWDGYPLARRRLLDTLVKSGARNPLVLAGDVHTFYASELRRDFSRPVSKANPVVAAELCGTSITSSSRPQARTAENVERNPHMHYGRSDRRGYMLIDLTPQAARTRFMALDDVRDPASGQSESAVFVVADRSPNLRRA</sequence>
<evidence type="ECO:0000256" key="2">
    <source>
        <dbReference type="SAM" id="SignalP"/>
    </source>
</evidence>
<dbReference type="Pfam" id="PF09423">
    <property type="entry name" value="PhoD"/>
    <property type="match status" value="1"/>
</dbReference>
<evidence type="ECO:0000313" key="5">
    <source>
        <dbReference type="EMBL" id="MFC5477943.1"/>
    </source>
</evidence>